<keyword evidence="7 10" id="KW-0238">DNA-binding</keyword>
<evidence type="ECO:0000256" key="3">
    <source>
        <dbReference type="ARBA" id="ARBA00022759"/>
    </source>
</evidence>
<dbReference type="PANTHER" id="PTHR34353">
    <property type="entry name" value="CRISPR-ASSOCIATED ENDONUCLEASE CAS1 1"/>
    <property type="match status" value="1"/>
</dbReference>
<accession>A0ABV9K809</accession>
<dbReference type="RefSeq" id="WP_380078824.1">
    <property type="nucleotide sequence ID" value="NZ_JBHSGO010000173.1"/>
</dbReference>
<organism evidence="11 12">
    <name type="scientific">Falsiporphyromonas endometrii</name>
    <dbReference type="NCBI Taxonomy" id="1387297"/>
    <lineage>
        <taxon>Bacteria</taxon>
        <taxon>Pseudomonadati</taxon>
        <taxon>Bacteroidota</taxon>
        <taxon>Bacteroidia</taxon>
        <taxon>Bacteroidales</taxon>
        <taxon>Porphyromonadaceae</taxon>
        <taxon>Falsiporphyromonas</taxon>
    </lineage>
</organism>
<dbReference type="Pfam" id="PF01867">
    <property type="entry name" value="Cas_Cas1"/>
    <property type="match status" value="1"/>
</dbReference>
<name>A0ABV9K809_9PORP</name>
<evidence type="ECO:0000256" key="8">
    <source>
        <dbReference type="ARBA" id="ARBA00023211"/>
    </source>
</evidence>
<evidence type="ECO:0000256" key="6">
    <source>
        <dbReference type="ARBA" id="ARBA00023118"/>
    </source>
</evidence>
<evidence type="ECO:0000256" key="5">
    <source>
        <dbReference type="ARBA" id="ARBA00022842"/>
    </source>
</evidence>
<dbReference type="PANTHER" id="PTHR34353:SF2">
    <property type="entry name" value="CRISPR-ASSOCIATED ENDONUCLEASE CAS1 1"/>
    <property type="match status" value="1"/>
</dbReference>
<evidence type="ECO:0000256" key="2">
    <source>
        <dbReference type="ARBA" id="ARBA00022723"/>
    </source>
</evidence>
<feature type="binding site" evidence="10">
    <location>
        <position position="220"/>
    </location>
    <ligand>
        <name>Mn(2+)</name>
        <dbReference type="ChEBI" id="CHEBI:29035"/>
    </ligand>
</feature>
<evidence type="ECO:0000313" key="12">
    <source>
        <dbReference type="Proteomes" id="UP001596020"/>
    </source>
</evidence>
<keyword evidence="2 10" id="KW-0479">Metal-binding</keyword>
<proteinExistence type="inferred from homology"/>
<keyword evidence="8 10" id="KW-0464">Manganese</keyword>
<keyword evidence="12" id="KW-1185">Reference proteome</keyword>
<reference evidence="12" key="1">
    <citation type="journal article" date="2019" name="Int. J. Syst. Evol. Microbiol.">
        <title>The Global Catalogue of Microorganisms (GCM) 10K type strain sequencing project: providing services to taxonomists for standard genome sequencing and annotation.</title>
        <authorList>
            <consortium name="The Broad Institute Genomics Platform"/>
            <consortium name="The Broad Institute Genome Sequencing Center for Infectious Disease"/>
            <person name="Wu L."/>
            <person name="Ma J."/>
        </authorList>
    </citation>
    <scope>NUCLEOTIDE SEQUENCE [LARGE SCALE GENOMIC DNA]</scope>
    <source>
        <strain evidence="12">CGMCC 4.7357</strain>
    </source>
</reference>
<keyword evidence="5 10" id="KW-0460">Magnesium</keyword>
<dbReference type="InterPro" id="IPR019855">
    <property type="entry name" value="CRISPR-assoc_Cas1_NMENI"/>
</dbReference>
<evidence type="ECO:0000256" key="7">
    <source>
        <dbReference type="ARBA" id="ARBA00023125"/>
    </source>
</evidence>
<evidence type="ECO:0000256" key="1">
    <source>
        <dbReference type="ARBA" id="ARBA00022722"/>
    </source>
</evidence>
<dbReference type="Proteomes" id="UP001596020">
    <property type="component" value="Unassembled WGS sequence"/>
</dbReference>
<comment type="subunit">
    <text evidence="9 10">Homodimer, forms a heterotetramer with a Cas2 homodimer.</text>
</comment>
<dbReference type="Gene3D" id="1.20.120.920">
    <property type="entry name" value="CRISPR-associated endonuclease Cas1, C-terminal domain"/>
    <property type="match status" value="1"/>
</dbReference>
<comment type="cofactor">
    <cofactor evidence="10">
        <name>Mg(2+)</name>
        <dbReference type="ChEBI" id="CHEBI:18420"/>
    </cofactor>
    <cofactor evidence="10">
        <name>Mn(2+)</name>
        <dbReference type="ChEBI" id="CHEBI:29035"/>
    </cofactor>
</comment>
<feature type="binding site" evidence="10">
    <location>
        <position position="235"/>
    </location>
    <ligand>
        <name>Mn(2+)</name>
        <dbReference type="ChEBI" id="CHEBI:29035"/>
    </ligand>
</feature>
<comment type="similarity">
    <text evidence="10">Belongs to the CRISPR-associated endonuclease Cas1 family.</text>
</comment>
<dbReference type="HAMAP" id="MF_01470">
    <property type="entry name" value="Cas1"/>
    <property type="match status" value="1"/>
</dbReference>
<comment type="caution">
    <text evidence="11">The sequence shown here is derived from an EMBL/GenBank/DDBJ whole genome shotgun (WGS) entry which is preliminary data.</text>
</comment>
<evidence type="ECO:0000256" key="10">
    <source>
        <dbReference type="HAMAP-Rule" id="MF_01470"/>
    </source>
</evidence>
<keyword evidence="6 10" id="KW-0051">Antiviral defense</keyword>
<keyword evidence="1 10" id="KW-0540">Nuclease</keyword>
<dbReference type="EC" id="3.1.-.-" evidence="10"/>
<sequence length="309" mass="35042">MVKKVLCLSHPAYLSFKKGLLIIELPEIKETANLPQRLKEKGVITRPIEDIAMVILDHRRITITSAAMEGLLMGNVAIVSCAANGLPLGLHMPLNTNTLQSERFRHQIKASEPLKKQLWQQTIRQKIDNQAAVLERYTDAPTGCMKRWAEDVKSGDTTNVEAKAAVYYWKYLFEEIPDFKREREGIYPNNLLNYGYAILRAAVARALIGSGLLPTMGIHHHNRYNAYCLADDVMEPYRPYVDKLVVSMVRESAEVQLVKDTKAKLLGVLTKDVKMDNKIYPLMIATQMTSASIYKCFCGEVRKILYPEL</sequence>
<dbReference type="GO" id="GO:0004519">
    <property type="term" value="F:endonuclease activity"/>
    <property type="evidence" value="ECO:0007669"/>
    <property type="project" value="UniProtKB-KW"/>
</dbReference>
<evidence type="ECO:0000313" key="11">
    <source>
        <dbReference type="EMBL" id="MFC4666093.1"/>
    </source>
</evidence>
<comment type="function">
    <text evidence="10">CRISPR (clustered regularly interspaced short palindromic repeat), is an adaptive immune system that provides protection against mobile genetic elements (viruses, transposable elements and conjugative plasmids). CRISPR clusters contain spacers, sequences complementary to antecedent mobile elements, and target invading nucleic acids. CRISPR clusters are transcribed and processed into CRISPR RNA (crRNA). Acts as a dsDNA endonuclease. Involved in the integration of spacer DNA into the CRISPR cassette.</text>
</comment>
<gene>
    <name evidence="10 11" type="primary">cas1</name>
    <name evidence="11" type="ORF">ACFO3G_05705</name>
</gene>
<dbReference type="EMBL" id="JBHSGO010000173">
    <property type="protein sequence ID" value="MFC4666093.1"/>
    <property type="molecule type" value="Genomic_DNA"/>
</dbReference>
<evidence type="ECO:0000256" key="9">
    <source>
        <dbReference type="ARBA" id="ARBA00038592"/>
    </source>
</evidence>
<dbReference type="InterPro" id="IPR042206">
    <property type="entry name" value="CRISPR-assoc_Cas1_C"/>
</dbReference>
<dbReference type="NCBIfam" id="TIGR00287">
    <property type="entry name" value="cas1"/>
    <property type="match status" value="1"/>
</dbReference>
<keyword evidence="3 10" id="KW-0255">Endonuclease</keyword>
<keyword evidence="4 10" id="KW-0378">Hydrolase</keyword>
<evidence type="ECO:0000256" key="4">
    <source>
        <dbReference type="ARBA" id="ARBA00022801"/>
    </source>
</evidence>
<protein>
    <recommendedName>
        <fullName evidence="10">CRISPR-associated endonuclease Cas1</fullName>
        <ecNumber evidence="10">3.1.-.-</ecNumber>
    </recommendedName>
</protein>
<dbReference type="InterPro" id="IPR002729">
    <property type="entry name" value="CRISPR-assoc_Cas1"/>
</dbReference>
<dbReference type="NCBIfam" id="TIGR03639">
    <property type="entry name" value="cas1_NMENI"/>
    <property type="match status" value="1"/>
</dbReference>
<feature type="binding site" evidence="10">
    <location>
        <position position="161"/>
    </location>
    <ligand>
        <name>Mn(2+)</name>
        <dbReference type="ChEBI" id="CHEBI:29035"/>
    </ligand>
</feature>
<dbReference type="InterPro" id="IPR050646">
    <property type="entry name" value="Cas1"/>
</dbReference>